<dbReference type="Proteomes" id="UP000281474">
    <property type="component" value="Unassembled WGS sequence"/>
</dbReference>
<name>A0A3L8Q265_9GAMM</name>
<dbReference type="AlphaFoldDB" id="A0A3L8Q265"/>
<dbReference type="EMBL" id="QZEI01000001">
    <property type="protein sequence ID" value="RLV61695.1"/>
    <property type="molecule type" value="Genomic_DNA"/>
</dbReference>
<evidence type="ECO:0000313" key="1">
    <source>
        <dbReference type="EMBL" id="RLV61695.1"/>
    </source>
</evidence>
<evidence type="ECO:0000313" key="2">
    <source>
        <dbReference type="Proteomes" id="UP000281474"/>
    </source>
</evidence>
<dbReference type="RefSeq" id="WP_121837094.1">
    <property type="nucleotide sequence ID" value="NZ_ML014753.1"/>
</dbReference>
<sequence length="256" mass="29575">MPAISPESAAICSNRFLKSYDISPDQLDGIRNAQSGKEARKLRSVWQKICDWFYGDRRQVYDQLNLLLRYTDKNEVSLEQLHSGMLAFNDLRECCGYQFEKHFKVEITDSRNGCFKFKFYIEGLEDIFQTNEEDEDQDEDEDEVAPLDCPIPLFKRSSLDNPGERSAFQLANSGDTPANTLIQVNNILSKASREIKMLNQSLIRREERTSTCDYEWNQRVQEMIDETISQASTDLQLVDSSVEWCVALVKKRLGVK</sequence>
<comment type="caution">
    <text evidence="1">The sequence shown here is derived from an EMBL/GenBank/DDBJ whole genome shotgun (WGS) entry which is preliminary data.</text>
</comment>
<reference evidence="1 2" key="1">
    <citation type="submission" date="2018-09" db="EMBL/GenBank/DDBJ databases">
        <title>Phylogeny of the Shewanellaceae, and recommendation for two new genera, Pseudoshewanella and Parashewanella.</title>
        <authorList>
            <person name="Wang G."/>
        </authorList>
    </citation>
    <scope>NUCLEOTIDE SEQUENCE [LARGE SCALE GENOMIC DNA]</scope>
    <source>
        <strain evidence="1 2">C51</strain>
    </source>
</reference>
<protein>
    <submittedName>
        <fullName evidence="1">Uncharacterized protein</fullName>
    </submittedName>
</protein>
<organism evidence="1 2">
    <name type="scientific">Parashewanella curva</name>
    <dbReference type="NCBI Taxonomy" id="2338552"/>
    <lineage>
        <taxon>Bacteria</taxon>
        <taxon>Pseudomonadati</taxon>
        <taxon>Pseudomonadota</taxon>
        <taxon>Gammaproteobacteria</taxon>
        <taxon>Alteromonadales</taxon>
        <taxon>Shewanellaceae</taxon>
        <taxon>Parashewanella</taxon>
    </lineage>
</organism>
<dbReference type="OrthoDB" id="9835740at2"/>
<keyword evidence="2" id="KW-1185">Reference proteome</keyword>
<proteinExistence type="predicted"/>
<gene>
    <name evidence="1" type="ORF">D5018_00835</name>
</gene>
<accession>A0A3L8Q265</accession>